<comment type="caution">
    <text evidence="8">The sequence shown here is derived from an EMBL/GenBank/DDBJ whole genome shotgun (WGS) entry which is preliminary data.</text>
</comment>
<dbReference type="EMBL" id="QMKO01001708">
    <property type="protein sequence ID" value="RTG87196.1"/>
    <property type="molecule type" value="Genomic_DNA"/>
</dbReference>
<dbReference type="GO" id="GO:0006357">
    <property type="term" value="P:regulation of transcription by RNA polymerase II"/>
    <property type="evidence" value="ECO:0007669"/>
    <property type="project" value="InterPro"/>
</dbReference>
<sequence length="421" mass="48546">MSKVSFRARQIDFNKPLPILKHGSELFLEISENALVNRGVPQIPSGMEKEEENEHHFLEVIQALQLRTDSDVKIPVPEIIDKENDYKRVYPDSFSLPKQLLHIRTIVFSEEEPIEYDMDSEDEEWFQKSDLGITPEKFESMIDRLERGCGQKVMNLEEAKYLLQDHPSLVIAVYDYWLNKRVQSRQPLLYAVRQERRDGGSNTDPYVAFRRRSEKMQTRKNRKKSLLEECSTLSSLHPSRSPYSCYTLATIPRLCHTKHLTYTGYIRRRLGRGGRIICDRVAAPSPLSAYLQSYDADLRSSGSASPSLIPSNFCWRQSQTKDVALFNRLKTSIFSSHRERPSFSWPVSETIFPPIPFEPILIESKVSTDHRSSPIFYSKTDCPTTSRKHLDDVTIDEVALDAGRELNDVPNDERSNAKEIS</sequence>
<protein>
    <recommendedName>
        <fullName evidence="6">Enhancer of polycomb-like protein</fullName>
    </recommendedName>
</protein>
<dbReference type="AlphaFoldDB" id="A0A430QHP9"/>
<dbReference type="InterPro" id="IPR024943">
    <property type="entry name" value="Enhancer_polycomb"/>
</dbReference>
<evidence type="ECO:0000259" key="7">
    <source>
        <dbReference type="Pfam" id="PF10513"/>
    </source>
</evidence>
<gene>
    <name evidence="8" type="ORF">DC041_0005011</name>
</gene>
<keyword evidence="9" id="KW-1185">Reference proteome</keyword>
<keyword evidence="5 6" id="KW-0539">Nucleus</keyword>
<evidence type="ECO:0000256" key="2">
    <source>
        <dbReference type="ARBA" id="ARBA00008035"/>
    </source>
</evidence>
<dbReference type="GO" id="GO:0005634">
    <property type="term" value="C:nucleus"/>
    <property type="evidence" value="ECO:0007669"/>
    <property type="project" value="UniProtKB-SubCell"/>
</dbReference>
<evidence type="ECO:0000256" key="3">
    <source>
        <dbReference type="ARBA" id="ARBA00023015"/>
    </source>
</evidence>
<feature type="domain" description="Enhancer of polycomb-like N-terminal" evidence="7">
    <location>
        <begin position="7"/>
        <end position="147"/>
    </location>
</feature>
<reference evidence="8 9" key="1">
    <citation type="journal article" date="2019" name="PLoS Pathog.">
        <title>Genome sequence of the bovine parasite Schistosoma bovis Tanzania.</title>
        <authorList>
            <person name="Oey H."/>
            <person name="Zakrzewski M."/>
            <person name="Gobert G."/>
            <person name="Gravermann K."/>
            <person name="Stoye J."/>
            <person name="Jones M."/>
            <person name="Mcmanus D."/>
            <person name="Krause L."/>
        </authorList>
    </citation>
    <scope>NUCLEOTIDE SEQUENCE [LARGE SCALE GENOMIC DNA]</scope>
    <source>
        <strain evidence="8 9">TAN1997</strain>
    </source>
</reference>
<dbReference type="GO" id="GO:0035267">
    <property type="term" value="C:NuA4 histone acetyltransferase complex"/>
    <property type="evidence" value="ECO:0007669"/>
    <property type="project" value="InterPro"/>
</dbReference>
<proteinExistence type="inferred from homology"/>
<dbReference type="STRING" id="6184.A0A430QHP9"/>
<name>A0A430QHP9_SCHBO</name>
<dbReference type="PANTHER" id="PTHR14898">
    <property type="entry name" value="ENHANCER OF POLYCOMB"/>
    <property type="match status" value="1"/>
</dbReference>
<evidence type="ECO:0000256" key="1">
    <source>
        <dbReference type="ARBA" id="ARBA00004123"/>
    </source>
</evidence>
<dbReference type="Pfam" id="PF10513">
    <property type="entry name" value="EPL1"/>
    <property type="match status" value="1"/>
</dbReference>
<comment type="subcellular location">
    <subcellularLocation>
        <location evidence="1 6">Nucleus</location>
    </subcellularLocation>
</comment>
<comment type="similarity">
    <text evidence="2 6">Belongs to the enhancer of polycomb family.</text>
</comment>
<organism evidence="8 9">
    <name type="scientific">Schistosoma bovis</name>
    <name type="common">Blood fluke</name>
    <dbReference type="NCBI Taxonomy" id="6184"/>
    <lineage>
        <taxon>Eukaryota</taxon>
        <taxon>Metazoa</taxon>
        <taxon>Spiralia</taxon>
        <taxon>Lophotrochozoa</taxon>
        <taxon>Platyhelminthes</taxon>
        <taxon>Trematoda</taxon>
        <taxon>Digenea</taxon>
        <taxon>Strigeidida</taxon>
        <taxon>Schistosomatoidea</taxon>
        <taxon>Schistosomatidae</taxon>
        <taxon>Schistosoma</taxon>
    </lineage>
</organism>
<evidence type="ECO:0000313" key="8">
    <source>
        <dbReference type="EMBL" id="RTG87196.1"/>
    </source>
</evidence>
<dbReference type="Proteomes" id="UP000290809">
    <property type="component" value="Unassembled WGS sequence"/>
</dbReference>
<evidence type="ECO:0000256" key="4">
    <source>
        <dbReference type="ARBA" id="ARBA00023163"/>
    </source>
</evidence>
<evidence type="ECO:0000256" key="5">
    <source>
        <dbReference type="ARBA" id="ARBA00023242"/>
    </source>
</evidence>
<dbReference type="InterPro" id="IPR019542">
    <property type="entry name" value="Enhancer_polycomb-like_N"/>
</dbReference>
<keyword evidence="3 6" id="KW-0805">Transcription regulation</keyword>
<accession>A0A430QHP9</accession>
<keyword evidence="4 6" id="KW-0804">Transcription</keyword>
<evidence type="ECO:0000256" key="6">
    <source>
        <dbReference type="RuleBase" id="RU361124"/>
    </source>
</evidence>
<evidence type="ECO:0000313" key="9">
    <source>
        <dbReference type="Proteomes" id="UP000290809"/>
    </source>
</evidence>